<feature type="domain" description="DUF6286" evidence="3">
    <location>
        <begin position="69"/>
        <end position="171"/>
    </location>
</feature>
<protein>
    <submittedName>
        <fullName evidence="4">DUF6286 domain-containing protein</fullName>
    </submittedName>
</protein>
<evidence type="ECO:0000256" key="1">
    <source>
        <dbReference type="SAM" id="MobiDB-lite"/>
    </source>
</evidence>
<evidence type="ECO:0000259" key="3">
    <source>
        <dbReference type="Pfam" id="PF19803"/>
    </source>
</evidence>
<keyword evidence="2" id="KW-1133">Transmembrane helix</keyword>
<proteinExistence type="predicted"/>
<accession>A0ABV8DPV2</accession>
<keyword evidence="2" id="KW-0812">Transmembrane</keyword>
<keyword evidence="2" id="KW-0472">Membrane</keyword>
<dbReference type="Proteomes" id="UP001595696">
    <property type="component" value="Unassembled WGS sequence"/>
</dbReference>
<evidence type="ECO:0000313" key="4">
    <source>
        <dbReference type="EMBL" id="MFC3961686.1"/>
    </source>
</evidence>
<name>A0ABV8DPV2_9NOCA</name>
<dbReference type="EMBL" id="JBHSAX010000006">
    <property type="protein sequence ID" value="MFC3961686.1"/>
    <property type="molecule type" value="Genomic_DNA"/>
</dbReference>
<evidence type="ECO:0000313" key="5">
    <source>
        <dbReference type="Proteomes" id="UP001595696"/>
    </source>
</evidence>
<organism evidence="4 5">
    <name type="scientific">Nocardia jiangsuensis</name>
    <dbReference type="NCBI Taxonomy" id="1691563"/>
    <lineage>
        <taxon>Bacteria</taxon>
        <taxon>Bacillati</taxon>
        <taxon>Actinomycetota</taxon>
        <taxon>Actinomycetes</taxon>
        <taxon>Mycobacteriales</taxon>
        <taxon>Nocardiaceae</taxon>
        <taxon>Nocardia</taxon>
    </lineage>
</organism>
<dbReference type="InterPro" id="IPR046253">
    <property type="entry name" value="DUF6286"/>
</dbReference>
<dbReference type="Pfam" id="PF19803">
    <property type="entry name" value="DUF6286"/>
    <property type="match status" value="1"/>
</dbReference>
<feature type="transmembrane region" description="Helical" evidence="2">
    <location>
        <begin position="59"/>
        <end position="79"/>
    </location>
</feature>
<gene>
    <name evidence="4" type="ORF">ACFO0B_06765</name>
</gene>
<feature type="region of interest" description="Disordered" evidence="1">
    <location>
        <begin position="167"/>
        <end position="201"/>
    </location>
</feature>
<evidence type="ECO:0000256" key="2">
    <source>
        <dbReference type="SAM" id="Phobius"/>
    </source>
</evidence>
<sequence>MTRRPRRVVPAVLLALVLLAAAVAVIVSLVQRLTDTREFISYDRVAAELYAIEWGETPVLVTGIVAVAFGALLLLAAILPGRALLVPLVDEEGLRAGVSRRGLRAAVRESAETVDGVTAGGVRLGRRSVKVKVQTDRVESAGTADAVCDRVSNRLREIGTRSVRRVRTSLRTPEAANSPVGGTAATPGRGQRPRPNIGGGA</sequence>
<keyword evidence="5" id="KW-1185">Reference proteome</keyword>
<reference evidence="5" key="1">
    <citation type="journal article" date="2019" name="Int. J. Syst. Evol. Microbiol.">
        <title>The Global Catalogue of Microorganisms (GCM) 10K type strain sequencing project: providing services to taxonomists for standard genome sequencing and annotation.</title>
        <authorList>
            <consortium name="The Broad Institute Genomics Platform"/>
            <consortium name="The Broad Institute Genome Sequencing Center for Infectious Disease"/>
            <person name="Wu L."/>
            <person name="Ma J."/>
        </authorList>
    </citation>
    <scope>NUCLEOTIDE SEQUENCE [LARGE SCALE GENOMIC DNA]</scope>
    <source>
        <strain evidence="5">CGMCC 4.7330</strain>
    </source>
</reference>
<dbReference type="RefSeq" id="WP_378611443.1">
    <property type="nucleotide sequence ID" value="NZ_JBHSAX010000006.1"/>
</dbReference>
<comment type="caution">
    <text evidence="4">The sequence shown here is derived from an EMBL/GenBank/DDBJ whole genome shotgun (WGS) entry which is preliminary data.</text>
</comment>